<dbReference type="CDD" id="cd11528">
    <property type="entry name" value="NTP-PPase_MazG_Nterm"/>
    <property type="match status" value="1"/>
</dbReference>
<keyword evidence="7" id="KW-0378">Hydrolase</keyword>
<protein>
    <recommendedName>
        <fullName evidence="4">Nucleoside triphosphate pyrophosphohydrolase</fullName>
        <ecNumber evidence="3">3.6.1.8</ecNumber>
    </recommendedName>
</protein>
<dbReference type="InterPro" id="IPR004518">
    <property type="entry name" value="MazG-like_dom"/>
</dbReference>
<reference evidence="7 8" key="1">
    <citation type="submission" date="2023-08" db="EMBL/GenBank/DDBJ databases">
        <title>Pleionea litopenaei sp. nov., isolated from stomach of juvenile Litopenaeus vannamei.</title>
        <authorList>
            <person name="Rho A.M."/>
            <person name="Hwang C.Y."/>
        </authorList>
    </citation>
    <scope>NUCLEOTIDE SEQUENCE [LARGE SCALE GENOMIC DNA]</scope>
    <source>
        <strain evidence="7 8">HL-JVS1</strain>
    </source>
</reference>
<feature type="domain" description="NTP pyrophosphohydrolase MazG-like" evidence="6">
    <location>
        <begin position="34"/>
        <end position="107"/>
    </location>
</feature>
<dbReference type="GO" id="GO:0047693">
    <property type="term" value="F:ATP diphosphatase activity"/>
    <property type="evidence" value="ECO:0007669"/>
    <property type="project" value="UniProtKB-EC"/>
</dbReference>
<dbReference type="Gene3D" id="1.10.287.1080">
    <property type="entry name" value="MazG-like"/>
    <property type="match status" value="2"/>
</dbReference>
<evidence type="ECO:0000313" key="8">
    <source>
        <dbReference type="Proteomes" id="UP001239782"/>
    </source>
</evidence>
<dbReference type="InterPro" id="IPR011551">
    <property type="entry name" value="NTP_PyrPHydrolase_MazG"/>
</dbReference>
<dbReference type="EMBL" id="CP133548">
    <property type="protein sequence ID" value="WMS88543.1"/>
    <property type="molecule type" value="Genomic_DNA"/>
</dbReference>
<dbReference type="InterPro" id="IPR048011">
    <property type="entry name" value="NTP-PPase_MazG-like_C"/>
</dbReference>
<evidence type="ECO:0000256" key="4">
    <source>
        <dbReference type="ARBA" id="ARBA00074799"/>
    </source>
</evidence>
<dbReference type="NCBIfam" id="NF007113">
    <property type="entry name" value="PRK09562.1"/>
    <property type="match status" value="1"/>
</dbReference>
<dbReference type="Pfam" id="PF03819">
    <property type="entry name" value="MazG"/>
    <property type="match status" value="2"/>
</dbReference>
<dbReference type="FunFam" id="1.10.287.1080:FF:000001">
    <property type="entry name" value="Nucleoside triphosphate pyrophosphohydrolase"/>
    <property type="match status" value="1"/>
</dbReference>
<dbReference type="GO" id="GO:0006203">
    <property type="term" value="P:dGTP catabolic process"/>
    <property type="evidence" value="ECO:0007669"/>
    <property type="project" value="TreeGrafter"/>
</dbReference>
<feature type="domain" description="NTP pyrophosphohydrolase MazG-like" evidence="6">
    <location>
        <begin position="176"/>
        <end position="243"/>
    </location>
</feature>
<evidence type="ECO:0000256" key="1">
    <source>
        <dbReference type="ARBA" id="ARBA00052141"/>
    </source>
</evidence>
<proteinExistence type="inferred from homology"/>
<keyword evidence="5" id="KW-0175">Coiled coil</keyword>
<dbReference type="GO" id="GO:0046076">
    <property type="term" value="P:dTTP catabolic process"/>
    <property type="evidence" value="ECO:0007669"/>
    <property type="project" value="TreeGrafter"/>
</dbReference>
<organism evidence="7 8">
    <name type="scientific">Pleionea litopenaei</name>
    <dbReference type="NCBI Taxonomy" id="3070815"/>
    <lineage>
        <taxon>Bacteria</taxon>
        <taxon>Pseudomonadati</taxon>
        <taxon>Pseudomonadota</taxon>
        <taxon>Gammaproteobacteria</taxon>
        <taxon>Oceanospirillales</taxon>
        <taxon>Pleioneaceae</taxon>
        <taxon>Pleionea</taxon>
    </lineage>
</organism>
<feature type="coiled-coil region" evidence="5">
    <location>
        <begin position="226"/>
        <end position="253"/>
    </location>
</feature>
<dbReference type="SUPFAM" id="SSF101386">
    <property type="entry name" value="all-alpha NTP pyrophosphatases"/>
    <property type="match status" value="2"/>
</dbReference>
<evidence type="ECO:0000256" key="5">
    <source>
        <dbReference type="SAM" id="Coils"/>
    </source>
</evidence>
<sequence>MNKSDNSKVDIEPLLEIMRRLRDPEGGCPWDLKQSYESIIPFTIEEAYEVADAIEREDFDDLRGELGDLLFQVVFYAQLAKEEQRFEFQDIVDEICHKLTVRHPHVFADQQFSNDEELHKAWEAQKHRERQKKNEAASVLDDIPKSLPSIKRAQKLQKRAAKQGFDWPNQDGVWDKIAEETRELQEAIAEAKGRGNAAPLDAVEEEFGDLMFAMINLSRHIKIDAEQALSKANKKFELRYRQVEAEAAKHHKEVSQFSLEELEHFWQLAKQKES</sequence>
<dbReference type="PANTHER" id="PTHR30522">
    <property type="entry name" value="NUCLEOSIDE TRIPHOSPHATE PYROPHOSPHOHYDROLASE"/>
    <property type="match status" value="1"/>
</dbReference>
<comment type="similarity">
    <text evidence="2">Belongs to the nucleoside triphosphate pyrophosphohydrolase family.</text>
</comment>
<evidence type="ECO:0000259" key="6">
    <source>
        <dbReference type="Pfam" id="PF03819"/>
    </source>
</evidence>
<evidence type="ECO:0000256" key="3">
    <source>
        <dbReference type="ARBA" id="ARBA00066372"/>
    </source>
</evidence>
<keyword evidence="8" id="KW-1185">Reference proteome</keyword>
<dbReference type="Proteomes" id="UP001239782">
    <property type="component" value="Chromosome"/>
</dbReference>
<dbReference type="GO" id="GO:0006950">
    <property type="term" value="P:response to stress"/>
    <property type="evidence" value="ECO:0007669"/>
    <property type="project" value="UniProtKB-ARBA"/>
</dbReference>
<gene>
    <name evidence="7" type="primary">mazG</name>
    <name evidence="7" type="ORF">Q9312_06400</name>
</gene>
<dbReference type="KEGG" id="plei:Q9312_06400"/>
<dbReference type="InterPro" id="IPR048015">
    <property type="entry name" value="NTP-PPase_MazG-like_N"/>
</dbReference>
<evidence type="ECO:0000313" key="7">
    <source>
        <dbReference type="EMBL" id="WMS88543.1"/>
    </source>
</evidence>
<dbReference type="AlphaFoldDB" id="A0AA51RW53"/>
<dbReference type="PANTHER" id="PTHR30522:SF0">
    <property type="entry name" value="NUCLEOSIDE TRIPHOSPHATE PYROPHOSPHOHYDROLASE"/>
    <property type="match status" value="1"/>
</dbReference>
<dbReference type="GO" id="GO:0046061">
    <property type="term" value="P:dATP catabolic process"/>
    <property type="evidence" value="ECO:0007669"/>
    <property type="project" value="TreeGrafter"/>
</dbReference>
<dbReference type="RefSeq" id="WP_309203757.1">
    <property type="nucleotide sequence ID" value="NZ_CP133548.1"/>
</dbReference>
<evidence type="ECO:0000256" key="2">
    <source>
        <dbReference type="ARBA" id="ARBA00061115"/>
    </source>
</evidence>
<comment type="catalytic activity">
    <reaction evidence="1">
        <text>ATP + H2O = AMP + diphosphate + H(+)</text>
        <dbReference type="Rhea" id="RHEA:14245"/>
        <dbReference type="ChEBI" id="CHEBI:15377"/>
        <dbReference type="ChEBI" id="CHEBI:15378"/>
        <dbReference type="ChEBI" id="CHEBI:30616"/>
        <dbReference type="ChEBI" id="CHEBI:33019"/>
        <dbReference type="ChEBI" id="CHEBI:456215"/>
        <dbReference type="EC" id="3.6.1.8"/>
    </reaction>
</comment>
<dbReference type="NCBIfam" id="TIGR00444">
    <property type="entry name" value="mazG"/>
    <property type="match status" value="1"/>
</dbReference>
<dbReference type="GO" id="GO:0046052">
    <property type="term" value="P:UTP catabolic process"/>
    <property type="evidence" value="ECO:0007669"/>
    <property type="project" value="TreeGrafter"/>
</dbReference>
<dbReference type="GO" id="GO:0046081">
    <property type="term" value="P:dUTP catabolic process"/>
    <property type="evidence" value="ECO:0007669"/>
    <property type="project" value="TreeGrafter"/>
</dbReference>
<dbReference type="FunFam" id="1.10.287.1080:FF:000003">
    <property type="entry name" value="Nucleoside triphosphate pyrophosphohydrolase"/>
    <property type="match status" value="1"/>
</dbReference>
<accession>A0AA51RW53</accession>
<dbReference type="EC" id="3.6.1.8" evidence="3"/>
<name>A0AA51RW53_9GAMM</name>
<dbReference type="CDD" id="cd11529">
    <property type="entry name" value="NTP-PPase_MazG_Cterm"/>
    <property type="match status" value="1"/>
</dbReference>
<dbReference type="GO" id="GO:0046047">
    <property type="term" value="P:TTP catabolic process"/>
    <property type="evidence" value="ECO:0007669"/>
    <property type="project" value="TreeGrafter"/>
</dbReference>